<accession>A0A1B1DXA4</accession>
<feature type="signal peptide" evidence="3">
    <location>
        <begin position="1"/>
        <end position="17"/>
    </location>
</feature>
<proteinExistence type="predicted"/>
<sequence>MRLFLLLVVVVLHLCEAFNWKNIHSVHVTVRECTLSLIALIEEAERIRLGDRNDERMAQIVEEIKKERQVLHEMYFSIRYLFSSLGLTFRKELYLFGVGEGSVGGVKAKQGKKKKEENTNGKRFTDEKYLRGVKTERDLKDLLEEMINYYKKKFIQSKPSVSCSYINQKNSLRKQIEIVRYTHMYIATKLYYLNYSKYFQRFLRSETDMANALFNPSLEIKEDVYSGFYVNYGVLIWDEPTDVSMDDPQDGSMNNPPTCNDDYKSISGEKCTKQFAKSVKTMLHNFEASLQSYIHSSVVEMRKQMIQVEEQQEGRNYCRDLEKELRDKSYDRLSLEEIERFEQLAKNYLHKDLDTLVEREKKKMYRRRNFFEKYFFFIIERMLRVRSSVEASLEWLTRELGGETGKASTGIGNPPTGTATFRRKGPRQVELTGGAEIKHIFQLLDEYISMYSFLYEHLKDYHLNVRDIFSLDYIRENAKDNRVYIAERIAQKMDALNGSFLKYKNVKNKYEQFVEKGIRKRNSMSTLKGGEPVEEHGSSVPEQGHSFLRNVGKRDFPELWESTWNKTSHSFLSEEDKTKKDKLNEELMKREDEYLKRLRSVVKLLTRYRKLKNQKIKIKHIENVEKVEMHPILFNLKLRKEQMVGFYRRILLFGKIVVVKRIVLILKRKIAFLGRITPSAFLLSNRFLLLLYETHLEHLRSSYQIGVNKDFCHDLTLENLDGVMKQGDLSHLLLKYVIYLFGLNPNFMSAYLGVDLGPDISSDYIGESNTTNGDGDFDEGDPSWGANNLRVVYELSRNFMEKPLVHVANFFQSGKESPNGESNKNDEQVKNGFRQIHSYFSSIFNSDEISGHILKKFENWEEHSSSGCYHGQSCSIDSSVYSKDVVRKLIFYNLNDMGDEFDTINEATVSSVSSCASSLYSYAASPSSTCYSPLKFPFDLLNNALITNSLSEAYKYMLYKTQESQVFKLYSRSRDTDMSLLETVFFHLVLNFGMTPYNELKGTMVNSFCRKKGRVQVDENLSKAHEGPLQYRKRKRRLDRIPHILYVSNGEQLQGELAISCSGVVPNYEHDSGGNTPPKWWDSKQGSSYSSSSENARPYWMHHPVYTCDLLNGDRKKITSFQVKHIKYIPNGMPFWNAIIEKENIMSNYQLYRLFFQGVRKVDEKKRNFPAENSNGMTSKEDIYCSEEKIAYFVIGQPAVHLSETAHVDEPLIGPLFSRSAASQKEILFEKESMEQYNRILNWLYRSWEKKNWNREKVRKIERDISALRWRAKLYEENISYVKNKMARMGRPLQGESDPPSDLQKEYQREVSNAALEKYNSLMDIYKDIVEMYRERERNLTKFKKQNEREGEKEETEEEPNVDYYGLSKYAFLRKYQVEDLNMYTLYHEKIIKYFEKQNRCCDAYIKEMKVHLEFFPQVCCSNGGVGRKSAMLKYIYMSITDLVTNLIRCENNTNKLLTHLKKVKDTVHTINTVNANLHKKQRTFHLSTNYFYREKKEDNIYFFTDRMENIKTYKIYRQLIDSLNEDLTFVIHIMVKKINDRKELLQQVEEKVPTLLDIKGTLKQDNEVASINVETLCANFSHENMLNYDKVKKLRKIFKKKIASYKNVLKSIRYSFLHEPQVSNHNMALFYNFVEYDSEKDTDAMKFADALLAYNERWGMEVPDRGEDAKNMEGRPLTKYQEIWKKLNEAKAGDGRKVKERHDDGGDDTDRDLYDGWEEEDLEEEDWGEEDWVEEDWGEDDWGEDEWDEDSLKAAAHRVEKNCRNRVCPSNSFCFIQRFSEKCLCFLNYNMVKGKCILNEQNSCEVKNGGCDLKATCELKNNRVNCICPKGTKPMHEGVVCSFSFASSLSHIMLLFAILAFLIA</sequence>
<evidence type="ECO:0000313" key="5">
    <source>
        <dbReference type="EMBL" id="ANQ07412.1"/>
    </source>
</evidence>
<dbReference type="SUPFAM" id="SSF57196">
    <property type="entry name" value="EGF/Laminin"/>
    <property type="match status" value="1"/>
</dbReference>
<dbReference type="Gene3D" id="2.10.25.10">
    <property type="entry name" value="Laminin"/>
    <property type="match status" value="1"/>
</dbReference>
<evidence type="ECO:0000313" key="6">
    <source>
        <dbReference type="Proteomes" id="UP000092716"/>
    </source>
</evidence>
<organism evidence="5 6">
    <name type="scientific">Plasmodium coatneyi</name>
    <dbReference type="NCBI Taxonomy" id="208452"/>
    <lineage>
        <taxon>Eukaryota</taxon>
        <taxon>Sar</taxon>
        <taxon>Alveolata</taxon>
        <taxon>Apicomplexa</taxon>
        <taxon>Aconoidasida</taxon>
        <taxon>Haemosporida</taxon>
        <taxon>Plasmodiidae</taxon>
        <taxon>Plasmodium</taxon>
    </lineage>
</organism>
<evidence type="ECO:0000256" key="3">
    <source>
        <dbReference type="SAM" id="SignalP"/>
    </source>
</evidence>
<keyword evidence="2" id="KW-1133">Transmembrane helix</keyword>
<feature type="domain" description="Merozoite surface protein EGF" evidence="4">
    <location>
        <begin position="1763"/>
        <end position="1798"/>
    </location>
</feature>
<evidence type="ECO:0000256" key="2">
    <source>
        <dbReference type="SAM" id="Phobius"/>
    </source>
</evidence>
<keyword evidence="3" id="KW-0732">Signal</keyword>
<reference evidence="6" key="1">
    <citation type="submission" date="2016-06" db="EMBL/GenBank/DDBJ databases">
        <title>First high quality genome sequence of Plasmodium coatneyi using continuous long reads from single molecule, real-time sequencing.</title>
        <authorList>
            <person name="Chien J.-T."/>
            <person name="Pakala S.B."/>
            <person name="Geraldo J.A."/>
            <person name="Lapp S.A."/>
            <person name="Barnwell J.W."/>
            <person name="Kissinger J.C."/>
            <person name="Galinski M.R."/>
            <person name="Humphrey J.C."/>
        </authorList>
    </citation>
    <scope>NUCLEOTIDE SEQUENCE [LARGE SCALE GENOMIC DNA]</scope>
    <source>
        <strain evidence="6">Hackeri</strain>
    </source>
</reference>
<dbReference type="KEGG" id="pcot:PCOAH_00016090"/>
<dbReference type="Proteomes" id="UP000092716">
    <property type="component" value="Chromosome 7"/>
</dbReference>
<dbReference type="GeneID" id="30908335"/>
<dbReference type="VEuPathDB" id="PlasmoDB:PCOAH_00016090"/>
<gene>
    <name evidence="5" type="ORF">PCOAH_00016090</name>
</gene>
<keyword evidence="6" id="KW-1185">Reference proteome</keyword>
<dbReference type="OrthoDB" id="4062651at2759"/>
<dbReference type="Pfam" id="PF12946">
    <property type="entry name" value="EGF_MSP1_1"/>
    <property type="match status" value="1"/>
</dbReference>
<protein>
    <recommendedName>
        <fullName evidence="4">Merozoite surface protein EGF domain-containing protein</fullName>
    </recommendedName>
</protein>
<name>A0A1B1DXA4_9APIC</name>
<feature type="transmembrane region" description="Helical" evidence="2">
    <location>
        <begin position="1844"/>
        <end position="1864"/>
    </location>
</feature>
<dbReference type="InterPro" id="IPR024730">
    <property type="entry name" value="MSP1_EGF_1"/>
</dbReference>
<feature type="region of interest" description="Disordered" evidence="1">
    <location>
        <begin position="524"/>
        <end position="544"/>
    </location>
</feature>
<feature type="region of interest" description="Disordered" evidence="1">
    <location>
        <begin position="1696"/>
        <end position="1733"/>
    </location>
</feature>
<evidence type="ECO:0000256" key="1">
    <source>
        <dbReference type="SAM" id="MobiDB-lite"/>
    </source>
</evidence>
<evidence type="ECO:0000259" key="4">
    <source>
        <dbReference type="Pfam" id="PF12946"/>
    </source>
</evidence>
<dbReference type="EMBL" id="CP016245">
    <property type="protein sequence ID" value="ANQ07412.1"/>
    <property type="molecule type" value="Genomic_DNA"/>
</dbReference>
<keyword evidence="2" id="KW-0812">Transmembrane</keyword>
<feature type="compositionally biased region" description="Acidic residues" evidence="1">
    <location>
        <begin position="1706"/>
        <end position="1733"/>
    </location>
</feature>
<feature type="compositionally biased region" description="Basic and acidic residues" evidence="1">
    <location>
        <begin position="1696"/>
        <end position="1705"/>
    </location>
</feature>
<keyword evidence="2" id="KW-0472">Membrane</keyword>
<feature type="chain" id="PRO_5008521327" description="Merozoite surface protein EGF domain-containing protein" evidence="3">
    <location>
        <begin position="18"/>
        <end position="1865"/>
    </location>
</feature>
<dbReference type="RefSeq" id="XP_019914107.1">
    <property type="nucleotide sequence ID" value="XM_020058418.1"/>
</dbReference>